<keyword evidence="14" id="KW-1185">Reference proteome</keyword>
<dbReference type="Pfam" id="PF10250">
    <property type="entry name" value="O-FucT"/>
    <property type="match status" value="1"/>
</dbReference>
<evidence type="ECO:0000256" key="12">
    <source>
        <dbReference type="SAM" id="Phobius"/>
    </source>
</evidence>
<feature type="transmembrane region" description="Helical" evidence="12">
    <location>
        <begin position="54"/>
        <end position="76"/>
    </location>
</feature>
<evidence type="ECO:0000256" key="11">
    <source>
        <dbReference type="ARBA" id="ARBA00030350"/>
    </source>
</evidence>
<name>A0AAQ3TWG2_PASNO</name>
<keyword evidence="6 12" id="KW-1133">Transmembrane helix</keyword>
<comment type="similarity">
    <text evidence="2">Belongs to the glycosyltransferase GT106 family.</text>
</comment>
<sequence length="609" mass="67801">MMETASSSCCSCPSSSASSWAAARVGATNIGRLRQGKHPQQHAAAAVTSWHLRVFAAVVGLMGCVLLAASLAMSALHQLQFRNAAISRNFRGLQELRQNIVIKEETEQIMHGRLLQMATSAVTKNGSESEDFALWEEPYKQARKWTPCAAKHSLVDEEPDDDNNGFVLISANGGLNQQRVAVCNAVVVAALLNATLVLPKFLYSSVWKDTSQFGDIYQEDYFINYMKHDVRIVKELPQHLKSLDLEAIGSQIPLLPWSQVTDMDISKEAEPSEFVKSVLPILQQNGVVHFLGFGNRLGFDSVPVHLQRLRCRCNFHALKFVPELQQAGSLLVQRLRRVSAMQTEMDKQLFGNNMIHPGFAENHRAAAGTPNRYLSLHMRFEEDMVAYSLCEFGGGEEERRELQAYRETHFPTLATRLQNTTVSPEEQRSLGRCPLTPEEAGLILSALGYDRRTFIYVAGSQIYGGAPRLRPLTRLYPNLVTKEDILTAGELAPFKNFSSRLAALDFIACASADVFAVTDSGSQLSSLVSGYRIYHGRGRAPTLHPNRKRYAQVLSEEDSISWGGFEKRVRQMVGEYKRVSPRPRGRSVYRQPRTPGCMCRAAGDGSVDF</sequence>
<evidence type="ECO:0000256" key="9">
    <source>
        <dbReference type="ARBA" id="ARBA00023253"/>
    </source>
</evidence>
<dbReference type="GO" id="GO:0016757">
    <property type="term" value="F:glycosyltransferase activity"/>
    <property type="evidence" value="ECO:0007669"/>
    <property type="project" value="UniProtKB-KW"/>
</dbReference>
<keyword evidence="10" id="KW-0119">Carbohydrate metabolism</keyword>
<dbReference type="InterPro" id="IPR024709">
    <property type="entry name" value="FucosylTrfase_pln"/>
</dbReference>
<dbReference type="GO" id="GO:0016020">
    <property type="term" value="C:membrane"/>
    <property type="evidence" value="ECO:0007669"/>
    <property type="project" value="UniProtKB-SubCell"/>
</dbReference>
<dbReference type="InterPro" id="IPR052272">
    <property type="entry name" value="GT106_glycosyltransferase"/>
</dbReference>
<evidence type="ECO:0000256" key="8">
    <source>
        <dbReference type="ARBA" id="ARBA00023180"/>
    </source>
</evidence>
<keyword evidence="7 12" id="KW-0472">Membrane</keyword>
<accession>A0AAQ3TWG2</accession>
<protein>
    <recommendedName>
        <fullName evidence="11">O-fucosyltransferase family protein</fullName>
    </recommendedName>
</protein>
<keyword evidence="5 12" id="KW-0812">Transmembrane</keyword>
<dbReference type="InterPro" id="IPR019378">
    <property type="entry name" value="GDP-Fuc_O-FucTrfase"/>
</dbReference>
<evidence type="ECO:0000256" key="4">
    <source>
        <dbReference type="ARBA" id="ARBA00022679"/>
    </source>
</evidence>
<dbReference type="PIRSF" id="PIRSF009360">
    <property type="entry name" value="UCP009360"/>
    <property type="match status" value="1"/>
</dbReference>
<evidence type="ECO:0000256" key="10">
    <source>
        <dbReference type="ARBA" id="ARBA00023277"/>
    </source>
</evidence>
<organism evidence="13 14">
    <name type="scientific">Paspalum notatum var. saurae</name>
    <dbReference type="NCBI Taxonomy" id="547442"/>
    <lineage>
        <taxon>Eukaryota</taxon>
        <taxon>Viridiplantae</taxon>
        <taxon>Streptophyta</taxon>
        <taxon>Embryophyta</taxon>
        <taxon>Tracheophyta</taxon>
        <taxon>Spermatophyta</taxon>
        <taxon>Magnoliopsida</taxon>
        <taxon>Liliopsida</taxon>
        <taxon>Poales</taxon>
        <taxon>Poaceae</taxon>
        <taxon>PACMAD clade</taxon>
        <taxon>Panicoideae</taxon>
        <taxon>Andropogonodae</taxon>
        <taxon>Paspaleae</taxon>
        <taxon>Paspalinae</taxon>
        <taxon>Paspalum</taxon>
    </lineage>
</organism>
<dbReference type="GO" id="GO:0006004">
    <property type="term" value="P:fucose metabolic process"/>
    <property type="evidence" value="ECO:0007669"/>
    <property type="project" value="UniProtKB-KW"/>
</dbReference>
<evidence type="ECO:0000256" key="1">
    <source>
        <dbReference type="ARBA" id="ARBA00004167"/>
    </source>
</evidence>
<dbReference type="CDD" id="cd11299">
    <property type="entry name" value="O-FucT_plant"/>
    <property type="match status" value="1"/>
</dbReference>
<dbReference type="PANTHER" id="PTHR31933">
    <property type="entry name" value="O-FUCOSYLTRANSFERASE 2-RELATED"/>
    <property type="match status" value="1"/>
</dbReference>
<dbReference type="AlphaFoldDB" id="A0AAQ3TWG2"/>
<keyword evidence="4" id="KW-0808">Transferase</keyword>
<evidence type="ECO:0000256" key="2">
    <source>
        <dbReference type="ARBA" id="ARBA00007737"/>
    </source>
</evidence>
<keyword evidence="3" id="KW-0328">Glycosyltransferase</keyword>
<evidence type="ECO:0000256" key="6">
    <source>
        <dbReference type="ARBA" id="ARBA00022989"/>
    </source>
</evidence>
<keyword evidence="8" id="KW-0325">Glycoprotein</keyword>
<keyword evidence="9" id="KW-0294">Fucose metabolism</keyword>
<gene>
    <name evidence="13" type="ORF">U9M48_027411</name>
</gene>
<evidence type="ECO:0000256" key="7">
    <source>
        <dbReference type="ARBA" id="ARBA00023136"/>
    </source>
</evidence>
<comment type="subcellular location">
    <subcellularLocation>
        <location evidence="1">Membrane</location>
        <topology evidence="1">Single-pass membrane protein</topology>
    </subcellularLocation>
</comment>
<dbReference type="Proteomes" id="UP001341281">
    <property type="component" value="Chromosome 06"/>
</dbReference>
<evidence type="ECO:0000313" key="14">
    <source>
        <dbReference type="Proteomes" id="UP001341281"/>
    </source>
</evidence>
<proteinExistence type="inferred from homology"/>
<evidence type="ECO:0000256" key="5">
    <source>
        <dbReference type="ARBA" id="ARBA00022692"/>
    </source>
</evidence>
<reference evidence="13 14" key="1">
    <citation type="submission" date="2024-02" db="EMBL/GenBank/DDBJ databases">
        <title>High-quality chromosome-scale genome assembly of Pensacola bahiagrass (Paspalum notatum Flugge var. saurae).</title>
        <authorList>
            <person name="Vega J.M."/>
            <person name="Podio M."/>
            <person name="Orjuela J."/>
            <person name="Siena L.A."/>
            <person name="Pessino S.C."/>
            <person name="Combes M.C."/>
            <person name="Mariac C."/>
            <person name="Albertini E."/>
            <person name="Pupilli F."/>
            <person name="Ortiz J.P.A."/>
            <person name="Leblanc O."/>
        </authorList>
    </citation>
    <scope>NUCLEOTIDE SEQUENCE [LARGE SCALE GENOMIC DNA]</scope>
    <source>
        <strain evidence="13">R1</strain>
        <tissue evidence="13">Leaf</tissue>
    </source>
</reference>
<evidence type="ECO:0000256" key="3">
    <source>
        <dbReference type="ARBA" id="ARBA00022676"/>
    </source>
</evidence>
<dbReference type="PANTHER" id="PTHR31933:SF4">
    <property type="entry name" value="O-FUCOSYLTRANSFERASE 8"/>
    <property type="match status" value="1"/>
</dbReference>
<dbReference type="EMBL" id="CP144750">
    <property type="protein sequence ID" value="WVZ79884.1"/>
    <property type="molecule type" value="Genomic_DNA"/>
</dbReference>
<evidence type="ECO:0000313" key="13">
    <source>
        <dbReference type="EMBL" id="WVZ79884.1"/>
    </source>
</evidence>